<keyword evidence="4 5" id="KW-1015">Disulfide bond</keyword>
<keyword evidence="5" id="KW-0119">Carbohydrate metabolism</keyword>
<evidence type="ECO:0000256" key="3">
    <source>
        <dbReference type="ARBA" id="ARBA00022525"/>
    </source>
</evidence>
<dbReference type="Proteomes" id="UP000298493">
    <property type="component" value="Unassembled WGS sequence"/>
</dbReference>
<keyword evidence="5" id="KW-0136">Cellulose degradation</keyword>
<dbReference type="Gene3D" id="2.70.50.70">
    <property type="match status" value="1"/>
</dbReference>
<keyword evidence="5" id="KW-0624">Polysaccharide degradation</keyword>
<dbReference type="GO" id="GO:0030245">
    <property type="term" value="P:cellulose catabolic process"/>
    <property type="evidence" value="ECO:0007669"/>
    <property type="project" value="UniProtKB-UniRule"/>
</dbReference>
<dbReference type="InterPro" id="IPR049892">
    <property type="entry name" value="AA9"/>
</dbReference>
<organism evidence="7 8">
    <name type="scientific">Venturia nashicola</name>
    <dbReference type="NCBI Taxonomy" id="86259"/>
    <lineage>
        <taxon>Eukaryota</taxon>
        <taxon>Fungi</taxon>
        <taxon>Dikarya</taxon>
        <taxon>Ascomycota</taxon>
        <taxon>Pezizomycotina</taxon>
        <taxon>Dothideomycetes</taxon>
        <taxon>Pleosporomycetidae</taxon>
        <taxon>Venturiales</taxon>
        <taxon>Venturiaceae</taxon>
        <taxon>Venturia</taxon>
    </lineage>
</organism>
<name>A0A4Z1P3P5_9PEZI</name>
<keyword evidence="8" id="KW-1185">Reference proteome</keyword>
<dbReference type="EMBL" id="SNSC02000022">
    <property type="protein sequence ID" value="TID14494.1"/>
    <property type="molecule type" value="Genomic_DNA"/>
</dbReference>
<dbReference type="InterPro" id="IPR005103">
    <property type="entry name" value="AA9_LPMO"/>
</dbReference>
<evidence type="ECO:0000313" key="8">
    <source>
        <dbReference type="Proteomes" id="UP000298493"/>
    </source>
</evidence>
<keyword evidence="7" id="KW-0378">Hydrolase</keyword>
<protein>
    <recommendedName>
        <fullName evidence="5">AA9 family lytic polysaccharide monooxygenase</fullName>
        <ecNumber evidence="5">1.14.99.56</ecNumber>
    </recommendedName>
    <alternativeName>
        <fullName evidence="5">Endo-beta-1,4-glucanase</fullName>
    </alternativeName>
    <alternativeName>
        <fullName evidence="5">Glycosyl hydrolase 61 family protein</fullName>
    </alternativeName>
</protein>
<accession>A0A4Z1P3P5</accession>
<comment type="function">
    <text evidence="5">Lytic polysaccharide monooxygenase (LMPO) that depolymerizes crystalline and amorphous polysaccharides via the oxidation of scissile alpha- or beta-(1-4)-glycosidic bonds, yielding C1 and/or C4 oxidation products. Catalysis by LPMOs requires the reduction of the active-site copper from Cu(II) to Cu(I) by a reducing agent and H(2)O(2) or O(2) as a cosubstrate.</text>
</comment>
<comment type="catalytic activity">
    <reaction evidence="5">
        <text>[(1-&gt;4)-beta-D-glucosyl]n+m + reduced acceptor + O2 = 4-dehydro-beta-D-glucosyl-[(1-&gt;4)-beta-D-glucosyl]n-1 + [(1-&gt;4)-beta-D-glucosyl]m + acceptor + H2O.</text>
        <dbReference type="EC" id="1.14.99.56"/>
    </reaction>
</comment>
<dbReference type="CDD" id="cd21175">
    <property type="entry name" value="LPMO_AA9"/>
    <property type="match status" value="1"/>
</dbReference>
<evidence type="ECO:0000256" key="4">
    <source>
        <dbReference type="ARBA" id="ARBA00023157"/>
    </source>
</evidence>
<comment type="domain">
    <text evidence="5">Has a modular structure: an endo-beta-1,4-glucanase catalytic module at the N-terminus, a linker rich in serines and threonines, and a C-terminal carbohydrate-binding module (CBM).</text>
</comment>
<dbReference type="GO" id="GO:0030248">
    <property type="term" value="F:cellulose binding"/>
    <property type="evidence" value="ECO:0007669"/>
    <property type="project" value="UniProtKB-UniRule"/>
</dbReference>
<proteinExistence type="predicted"/>
<dbReference type="Pfam" id="PF03443">
    <property type="entry name" value="AA9"/>
    <property type="match status" value="1"/>
</dbReference>
<dbReference type="STRING" id="86259.A0A4Z1P3P5"/>
<dbReference type="AlphaFoldDB" id="A0A4Z1P3P5"/>
<reference evidence="7 8" key="1">
    <citation type="submission" date="2019-04" db="EMBL/GenBank/DDBJ databases">
        <title>High contiguity whole genome sequence and gene annotation resource for two Venturia nashicola isolates.</title>
        <authorList>
            <person name="Prokchorchik M."/>
            <person name="Won K."/>
            <person name="Lee Y."/>
            <person name="Choi E.D."/>
            <person name="Segonzac C."/>
            <person name="Sohn K.H."/>
        </authorList>
    </citation>
    <scope>NUCLEOTIDE SEQUENCE [LARGE SCALE GENOMIC DNA]</scope>
    <source>
        <strain evidence="7 8">PRI2</strain>
    </source>
</reference>
<sequence length="209" mass="23272">MNLDQFKRLAINDNGEVKHRYVRPNTNLNFPIIDQASNDLRCNVGCHNGTNTTTAVVGAGRNVTWIADVRVYHQGPVAVYLTKVENATTADGSSKWFKIMEIGPSFSPRGGDWEDIMQQGFEVQIPKCIPASEYLMRIEQIAIHVPGIPPQFHVACAQLGVFGTGTELPPESHLVNIPEVHAKGHEGFTTNIYQNFRRYKMPGPPVWSC</sequence>
<comment type="cofactor">
    <cofactor evidence="1">
        <name>Cu(2+)</name>
        <dbReference type="ChEBI" id="CHEBI:29036"/>
    </cofactor>
</comment>
<evidence type="ECO:0000256" key="5">
    <source>
        <dbReference type="RuleBase" id="RU368122"/>
    </source>
</evidence>
<evidence type="ECO:0000256" key="2">
    <source>
        <dbReference type="ARBA" id="ARBA00004613"/>
    </source>
</evidence>
<comment type="caution">
    <text evidence="7">The sequence shown here is derived from an EMBL/GenBank/DDBJ whole genome shotgun (WGS) entry which is preliminary data.</text>
</comment>
<comment type="subcellular location">
    <subcellularLocation>
        <location evidence="2 5">Secreted</location>
    </subcellularLocation>
</comment>
<feature type="domain" description="Auxiliary Activity family 9 catalytic" evidence="6">
    <location>
        <begin position="19"/>
        <end position="196"/>
    </location>
</feature>
<evidence type="ECO:0000259" key="6">
    <source>
        <dbReference type="Pfam" id="PF03443"/>
    </source>
</evidence>
<evidence type="ECO:0000256" key="1">
    <source>
        <dbReference type="ARBA" id="ARBA00001973"/>
    </source>
</evidence>
<gene>
    <name evidence="7" type="ORF">E6O75_ATG08640</name>
</gene>
<dbReference type="GO" id="GO:0008810">
    <property type="term" value="F:cellulase activity"/>
    <property type="evidence" value="ECO:0007669"/>
    <property type="project" value="UniProtKB-UniRule"/>
</dbReference>
<dbReference type="PANTHER" id="PTHR33353">
    <property type="entry name" value="PUTATIVE (AFU_ORTHOLOGUE AFUA_1G12560)-RELATED"/>
    <property type="match status" value="1"/>
</dbReference>
<evidence type="ECO:0000313" key="7">
    <source>
        <dbReference type="EMBL" id="TID14494.1"/>
    </source>
</evidence>
<dbReference type="EC" id="1.14.99.56" evidence="5"/>
<dbReference type="GO" id="GO:0005576">
    <property type="term" value="C:extracellular region"/>
    <property type="evidence" value="ECO:0007669"/>
    <property type="project" value="UniProtKB-SubCell"/>
</dbReference>
<dbReference type="PANTHER" id="PTHR33353:SF11">
    <property type="entry name" value="GLYCOSYLHYDROLASE FAMILY 61-7 PROTEIN"/>
    <property type="match status" value="1"/>
</dbReference>
<keyword evidence="3 5" id="KW-0964">Secreted</keyword>